<evidence type="ECO:0000256" key="1">
    <source>
        <dbReference type="ARBA" id="ARBA00006295"/>
    </source>
</evidence>
<organism evidence="3 4">
    <name type="scientific">Dechloromonas hankyongensis</name>
    <dbReference type="NCBI Taxonomy" id="2908002"/>
    <lineage>
        <taxon>Bacteria</taxon>
        <taxon>Pseudomonadati</taxon>
        <taxon>Pseudomonadota</taxon>
        <taxon>Betaproteobacteria</taxon>
        <taxon>Rhodocyclales</taxon>
        <taxon>Azonexaceae</taxon>
        <taxon>Dechloromonas</taxon>
    </lineage>
</organism>
<dbReference type="SMART" id="SM00470">
    <property type="entry name" value="ParB"/>
    <property type="match status" value="1"/>
</dbReference>
<accession>A0ABS9K180</accession>
<feature type="domain" description="ParB-like N-terminal" evidence="2">
    <location>
        <begin position="27"/>
        <end position="117"/>
    </location>
</feature>
<comment type="similarity">
    <text evidence="1">Belongs to the ParB family.</text>
</comment>
<dbReference type="NCBIfam" id="TIGR00180">
    <property type="entry name" value="parB_part"/>
    <property type="match status" value="1"/>
</dbReference>
<dbReference type="Gene3D" id="1.10.10.2830">
    <property type="match status" value="1"/>
</dbReference>
<dbReference type="PANTHER" id="PTHR33375">
    <property type="entry name" value="CHROMOSOME-PARTITIONING PROTEIN PARB-RELATED"/>
    <property type="match status" value="1"/>
</dbReference>
<dbReference type="InterPro" id="IPR036086">
    <property type="entry name" value="ParB/Sulfiredoxin_sf"/>
</dbReference>
<sequence length="326" mass="34927">MPPLLRLFFIPSRTFAMAFKDSMPQFQILELSRIDPDPQHVRQSINEEALKGLVNAIEKLGVIQPLIVRPGADGRYVMLAGERRRLAAIQAGETAVPAVIRACTDEEALTVRVFENIGLGVRSALEPRDMANAIQAIAERFESPEEAAQYFGRAPTWLAQATAAANLSEKVSALLDSGKIASTGAAVQLEKLAKKNESRAETLIEQIEQLPEGEKASKKLVDAALQQESGRARKEEPAPEPAAPAVAETAPAAGIAQPVVEASPPWEEAAEPKLQATAVAAPATAPRSRVSPGKVKLVADLLGLSEDDEEELLVRLIDEFLALKGA</sequence>
<dbReference type="InterPro" id="IPR004437">
    <property type="entry name" value="ParB/RepB/Spo0J"/>
</dbReference>
<proteinExistence type="inferred from homology"/>
<gene>
    <name evidence="3" type="ORF">LZ012_07955</name>
</gene>
<dbReference type="InterPro" id="IPR003115">
    <property type="entry name" value="ParB_N"/>
</dbReference>
<evidence type="ECO:0000313" key="4">
    <source>
        <dbReference type="Proteomes" id="UP001165384"/>
    </source>
</evidence>
<dbReference type="SUPFAM" id="SSF109709">
    <property type="entry name" value="KorB DNA-binding domain-like"/>
    <property type="match status" value="1"/>
</dbReference>
<dbReference type="Proteomes" id="UP001165384">
    <property type="component" value="Unassembled WGS sequence"/>
</dbReference>
<keyword evidence="4" id="KW-1185">Reference proteome</keyword>
<evidence type="ECO:0000313" key="3">
    <source>
        <dbReference type="EMBL" id="MCG2576926.1"/>
    </source>
</evidence>
<dbReference type="InterPro" id="IPR050336">
    <property type="entry name" value="Chromosome_partition/occlusion"/>
</dbReference>
<comment type="caution">
    <text evidence="3">The sequence shown here is derived from an EMBL/GenBank/DDBJ whole genome shotgun (WGS) entry which is preliminary data.</text>
</comment>
<dbReference type="RefSeq" id="WP_275709358.1">
    <property type="nucleotide sequence ID" value="NZ_JAKLTN010000001.1"/>
</dbReference>
<dbReference type="PANTHER" id="PTHR33375:SF1">
    <property type="entry name" value="CHROMOSOME-PARTITIONING PROTEIN PARB-RELATED"/>
    <property type="match status" value="1"/>
</dbReference>
<evidence type="ECO:0000259" key="2">
    <source>
        <dbReference type="SMART" id="SM00470"/>
    </source>
</evidence>
<reference evidence="3" key="1">
    <citation type="submission" date="2022-01" db="EMBL/GenBank/DDBJ databases">
        <authorList>
            <person name="Jo J.-H."/>
            <person name="Im W.-T."/>
        </authorList>
    </citation>
    <scope>NUCLEOTIDE SEQUENCE</scope>
    <source>
        <strain evidence="3">XY25</strain>
    </source>
</reference>
<dbReference type="Gene3D" id="3.90.1530.30">
    <property type="match status" value="1"/>
</dbReference>
<dbReference type="SUPFAM" id="SSF110849">
    <property type="entry name" value="ParB/Sulfiredoxin"/>
    <property type="match status" value="1"/>
</dbReference>
<dbReference type="EMBL" id="JAKLTN010000001">
    <property type="protein sequence ID" value="MCG2576926.1"/>
    <property type="molecule type" value="Genomic_DNA"/>
</dbReference>
<name>A0ABS9K180_9RHOO</name>
<dbReference type="Pfam" id="PF02195">
    <property type="entry name" value="ParB_N"/>
    <property type="match status" value="1"/>
</dbReference>
<protein>
    <submittedName>
        <fullName evidence="3">ParB/RepB/Spo0J family partition protein</fullName>
    </submittedName>
</protein>